<gene>
    <name evidence="3" type="ORF">WKI71_14205</name>
</gene>
<dbReference type="GO" id="GO:0008168">
    <property type="term" value="F:methyltransferase activity"/>
    <property type="evidence" value="ECO:0007669"/>
    <property type="project" value="UniProtKB-KW"/>
</dbReference>
<dbReference type="PANTHER" id="PTHR43591">
    <property type="entry name" value="METHYLTRANSFERASE"/>
    <property type="match status" value="1"/>
</dbReference>
<evidence type="ECO:0000313" key="3">
    <source>
        <dbReference type="EMBL" id="MEJ8669190.1"/>
    </source>
</evidence>
<dbReference type="Gene3D" id="3.40.50.150">
    <property type="entry name" value="Vaccinia Virus protein VP39"/>
    <property type="match status" value="1"/>
</dbReference>
<dbReference type="InterPro" id="IPR013216">
    <property type="entry name" value="Methyltransf_11"/>
</dbReference>
<keyword evidence="3" id="KW-0489">Methyltransferase</keyword>
<sequence length="272" mass="30173">MPVRRGWSRPRGGAANVTAPRPYGGASQPPVVKDPSFRRSLTLFRAFLKEQDDPEACYSLLARDAVDQVEAYDGSVAGRTVVDVGGGGGYFTEEFRRRGAYAYLFEPDVAELGAKPPEGAVVADGYLLPLRDGVADVTFSSNVLEHVADPQTFLSELARVTRPGGLIYVSFTNWLSPWGGHEWAPWHYFGAERARARYRRRTGRAAKHTLGENLFAVHIGATLRQVRARDDVEVVSARSRYWPFLAEAVVKAPGIREFATWNLLLILRRCPP</sequence>
<dbReference type="Proteomes" id="UP001376459">
    <property type="component" value="Unassembled WGS sequence"/>
</dbReference>
<dbReference type="InterPro" id="IPR029063">
    <property type="entry name" value="SAM-dependent_MTases_sf"/>
</dbReference>
<evidence type="ECO:0000313" key="4">
    <source>
        <dbReference type="Proteomes" id="UP001376459"/>
    </source>
</evidence>
<dbReference type="EMBL" id="JBBKAK010000001">
    <property type="protein sequence ID" value="MEJ8669190.1"/>
    <property type="molecule type" value="Genomic_DNA"/>
</dbReference>
<keyword evidence="4" id="KW-1185">Reference proteome</keyword>
<dbReference type="Pfam" id="PF08241">
    <property type="entry name" value="Methyltransf_11"/>
    <property type="match status" value="1"/>
</dbReference>
<dbReference type="PANTHER" id="PTHR43591:SF24">
    <property type="entry name" value="2-METHOXY-6-POLYPRENYL-1,4-BENZOQUINOL METHYLASE, MITOCHONDRIAL"/>
    <property type="match status" value="1"/>
</dbReference>
<keyword evidence="3" id="KW-0808">Transferase</keyword>
<proteinExistence type="predicted"/>
<dbReference type="SUPFAM" id="SSF53335">
    <property type="entry name" value="S-adenosyl-L-methionine-dependent methyltransferases"/>
    <property type="match status" value="1"/>
</dbReference>
<evidence type="ECO:0000256" key="1">
    <source>
        <dbReference type="SAM" id="MobiDB-lite"/>
    </source>
</evidence>
<protein>
    <submittedName>
        <fullName evidence="3">Class I SAM-dependent methyltransferase</fullName>
    </submittedName>
</protein>
<evidence type="ECO:0000259" key="2">
    <source>
        <dbReference type="Pfam" id="PF08241"/>
    </source>
</evidence>
<dbReference type="GO" id="GO:0032259">
    <property type="term" value="P:methylation"/>
    <property type="evidence" value="ECO:0007669"/>
    <property type="project" value="UniProtKB-KW"/>
</dbReference>
<organism evidence="3 4">
    <name type="scientific">Streptomyces machairae</name>
    <dbReference type="NCBI Taxonomy" id="3134109"/>
    <lineage>
        <taxon>Bacteria</taxon>
        <taxon>Bacillati</taxon>
        <taxon>Actinomycetota</taxon>
        <taxon>Actinomycetes</taxon>
        <taxon>Kitasatosporales</taxon>
        <taxon>Streptomycetaceae</taxon>
        <taxon>Streptomyces</taxon>
    </lineage>
</organism>
<name>A0ABU8UM35_9ACTN</name>
<feature type="domain" description="Methyltransferase type 11" evidence="2">
    <location>
        <begin position="82"/>
        <end position="169"/>
    </location>
</feature>
<comment type="caution">
    <text evidence="3">The sequence shown here is derived from an EMBL/GenBank/DDBJ whole genome shotgun (WGS) entry which is preliminary data.</text>
</comment>
<reference evidence="3 4" key="1">
    <citation type="submission" date="2024-03" db="EMBL/GenBank/DDBJ databases">
        <title>Novel Streptomyces species of biotechnological and ecological value are a feature of Machair soil.</title>
        <authorList>
            <person name="Prole J.R."/>
            <person name="Goodfellow M."/>
            <person name="Allenby N."/>
            <person name="Ward A.C."/>
        </authorList>
    </citation>
    <scope>NUCLEOTIDE SEQUENCE [LARGE SCALE GENOMIC DNA]</scope>
    <source>
        <strain evidence="3 4">MS1.AVA.1</strain>
    </source>
</reference>
<feature type="region of interest" description="Disordered" evidence="1">
    <location>
        <begin position="1"/>
        <end position="31"/>
    </location>
</feature>
<accession>A0ABU8UM35</accession>